<evidence type="ECO:0000313" key="1">
    <source>
        <dbReference type="EMBL" id="QDT33084.1"/>
    </source>
</evidence>
<dbReference type="KEGG" id="tpol:Mal48_23360"/>
<evidence type="ECO:0008006" key="3">
    <source>
        <dbReference type="Google" id="ProtNLM"/>
    </source>
</evidence>
<protein>
    <recommendedName>
        <fullName evidence="3">Thiol-disulfide oxidoreductase DCC</fullName>
    </recommendedName>
</protein>
<dbReference type="Proteomes" id="UP000315724">
    <property type="component" value="Chromosome"/>
</dbReference>
<dbReference type="PANTHER" id="PTHR33639:SF2">
    <property type="entry name" value="DUF393 DOMAIN-CONTAINING PROTEIN"/>
    <property type="match status" value="1"/>
</dbReference>
<gene>
    <name evidence="1" type="ORF">Mal48_23360</name>
</gene>
<dbReference type="InterPro" id="IPR007263">
    <property type="entry name" value="DCC1-like"/>
</dbReference>
<reference evidence="1 2" key="1">
    <citation type="submission" date="2019-02" db="EMBL/GenBank/DDBJ databases">
        <title>Deep-cultivation of Planctomycetes and their phenomic and genomic characterization uncovers novel biology.</title>
        <authorList>
            <person name="Wiegand S."/>
            <person name="Jogler M."/>
            <person name="Boedeker C."/>
            <person name="Pinto D."/>
            <person name="Vollmers J."/>
            <person name="Rivas-Marin E."/>
            <person name="Kohn T."/>
            <person name="Peeters S.H."/>
            <person name="Heuer A."/>
            <person name="Rast P."/>
            <person name="Oberbeckmann S."/>
            <person name="Bunk B."/>
            <person name="Jeske O."/>
            <person name="Meyerdierks A."/>
            <person name="Storesund J.E."/>
            <person name="Kallscheuer N."/>
            <person name="Luecker S."/>
            <person name="Lage O.M."/>
            <person name="Pohl T."/>
            <person name="Merkel B.J."/>
            <person name="Hornburger P."/>
            <person name="Mueller R.-W."/>
            <person name="Bruemmer F."/>
            <person name="Labrenz M."/>
            <person name="Spormann A.M."/>
            <person name="Op den Camp H."/>
            <person name="Overmann J."/>
            <person name="Amann R."/>
            <person name="Jetten M.S.M."/>
            <person name="Mascher T."/>
            <person name="Medema M.H."/>
            <person name="Devos D.P."/>
            <person name="Kaster A.-K."/>
            <person name="Ovreas L."/>
            <person name="Rohde M."/>
            <person name="Galperin M.Y."/>
            <person name="Jogler C."/>
        </authorList>
    </citation>
    <scope>NUCLEOTIDE SEQUENCE [LARGE SCALE GENOMIC DNA]</scope>
    <source>
        <strain evidence="1 2">Mal48</strain>
    </source>
</reference>
<dbReference type="GO" id="GO:0015035">
    <property type="term" value="F:protein-disulfide reductase activity"/>
    <property type="evidence" value="ECO:0007669"/>
    <property type="project" value="InterPro"/>
</dbReference>
<evidence type="ECO:0000313" key="2">
    <source>
        <dbReference type="Proteomes" id="UP000315724"/>
    </source>
</evidence>
<dbReference type="PANTHER" id="PTHR33639">
    <property type="entry name" value="THIOL-DISULFIDE OXIDOREDUCTASE DCC"/>
    <property type="match status" value="1"/>
</dbReference>
<name>A0A517QNB9_9PLAN</name>
<accession>A0A517QNB9</accession>
<sequence length="152" mass="17224">MSTEIQTGGSDSKGPERVDSQSEGTCIVFFDGVCGLCNGTVNFLLNHDKNRALKFAPLQGETAQRLLPQDQRDLNSIVFLEGKNTWRCSSAITRIFWKLPVPWSILGSLLWVIPKPIRDFGYRIVAKSRYRIFGKKETCRMPTPEDRGQMLE</sequence>
<proteinExistence type="predicted"/>
<dbReference type="InterPro" id="IPR052927">
    <property type="entry name" value="DCC_oxidoreductase"/>
</dbReference>
<dbReference type="EMBL" id="CP036267">
    <property type="protein sequence ID" value="QDT33084.1"/>
    <property type="molecule type" value="Genomic_DNA"/>
</dbReference>
<keyword evidence="2" id="KW-1185">Reference proteome</keyword>
<dbReference type="RefSeq" id="WP_145198845.1">
    <property type="nucleotide sequence ID" value="NZ_CP036267.1"/>
</dbReference>
<dbReference type="Pfam" id="PF04134">
    <property type="entry name" value="DCC1-like"/>
    <property type="match status" value="1"/>
</dbReference>
<organism evidence="1 2">
    <name type="scientific">Thalassoglobus polymorphus</name>
    <dbReference type="NCBI Taxonomy" id="2527994"/>
    <lineage>
        <taxon>Bacteria</taxon>
        <taxon>Pseudomonadati</taxon>
        <taxon>Planctomycetota</taxon>
        <taxon>Planctomycetia</taxon>
        <taxon>Planctomycetales</taxon>
        <taxon>Planctomycetaceae</taxon>
        <taxon>Thalassoglobus</taxon>
    </lineage>
</organism>
<dbReference type="OrthoDB" id="9785438at2"/>
<dbReference type="AlphaFoldDB" id="A0A517QNB9"/>